<evidence type="ECO:0000313" key="10">
    <source>
        <dbReference type="EMBL" id="KAA0157529.1"/>
    </source>
</evidence>
<reference evidence="9" key="2">
    <citation type="submission" date="2021-01" db="EMBL/GenBank/DDBJ databases">
        <authorList>
            <person name="Corre E."/>
            <person name="Pelletier E."/>
            <person name="Niang G."/>
            <person name="Scheremetjew M."/>
            <person name="Finn R."/>
            <person name="Kale V."/>
            <person name="Holt S."/>
            <person name="Cochrane G."/>
            <person name="Meng A."/>
            <person name="Brown T."/>
            <person name="Cohen L."/>
        </authorList>
    </citation>
    <scope>NUCLEOTIDE SEQUENCE</scope>
    <source>
        <strain evidence="9">E4-10</strain>
    </source>
</reference>
<dbReference type="Proteomes" id="UP000323011">
    <property type="component" value="Unassembled WGS sequence"/>
</dbReference>
<dbReference type="InterPro" id="IPR001199">
    <property type="entry name" value="Cyt_B5-like_heme/steroid-bd"/>
</dbReference>
<evidence type="ECO:0000313" key="13">
    <source>
        <dbReference type="Proteomes" id="UP000322899"/>
    </source>
</evidence>
<keyword evidence="3" id="KW-0479">Metal-binding</keyword>
<dbReference type="InterPro" id="IPR050577">
    <property type="entry name" value="MAPR/NEUFC/NENF-like"/>
</dbReference>
<evidence type="ECO:0000313" key="15">
    <source>
        <dbReference type="Proteomes" id="UP000325113"/>
    </source>
</evidence>
<evidence type="ECO:0000256" key="5">
    <source>
        <dbReference type="ARBA" id="ARBA00023004"/>
    </source>
</evidence>
<dbReference type="Proteomes" id="UP000325113">
    <property type="component" value="Unassembled WGS sequence"/>
</dbReference>
<comment type="similarity">
    <text evidence="6">Belongs to the cytochrome b5 family. MAPR subfamily.</text>
</comment>
<keyword evidence="7" id="KW-0812">Transmembrane</keyword>
<evidence type="ECO:0000313" key="9">
    <source>
        <dbReference type="EMBL" id="CAD8559046.1"/>
    </source>
</evidence>
<dbReference type="Gene3D" id="3.10.120.10">
    <property type="entry name" value="Cytochrome b5-like heme/steroid binding domain"/>
    <property type="match status" value="1"/>
</dbReference>
<evidence type="ECO:0000256" key="1">
    <source>
        <dbReference type="ARBA" id="ARBA00004240"/>
    </source>
</evidence>
<sequence length="171" mass="18659">MTKLLGVEVEVVAILVTGLLAGAYLLSSALCPRAKVDPARQAWLKVYPVDDKPTPPRGFKTAELASFDGKDGRRLYIGAKGKVFDVGFLYRGWEAYGPRGGYAVFSGADASWALATMSLVPQAEWPTDATWESLGADEQKTLNDWVDKFENVYGYPVVGWIVDGFFPSTSL</sequence>
<comment type="subcellular location">
    <subcellularLocation>
        <location evidence="1">Endoplasmic reticulum</location>
    </subcellularLocation>
</comment>
<dbReference type="GO" id="GO:0005783">
    <property type="term" value="C:endoplasmic reticulum"/>
    <property type="evidence" value="ECO:0007669"/>
    <property type="project" value="UniProtKB-SubCell"/>
</dbReference>
<keyword evidence="5" id="KW-0408">Iron</keyword>
<dbReference type="InterPro" id="IPR036400">
    <property type="entry name" value="Cyt_B5-like_heme/steroid_sf"/>
</dbReference>
<dbReference type="Proteomes" id="UP000322899">
    <property type="component" value="Unassembled WGS sequence"/>
</dbReference>
<keyword evidence="14" id="KW-1185">Reference proteome</keyword>
<evidence type="ECO:0000259" key="8">
    <source>
        <dbReference type="SMART" id="SM01117"/>
    </source>
</evidence>
<dbReference type="EMBL" id="VLTM01000044">
    <property type="protein sequence ID" value="KAA0160467.1"/>
    <property type="molecule type" value="Genomic_DNA"/>
</dbReference>
<evidence type="ECO:0000313" key="12">
    <source>
        <dbReference type="EMBL" id="KAA0178042.1"/>
    </source>
</evidence>
<evidence type="ECO:0000256" key="7">
    <source>
        <dbReference type="SAM" id="Phobius"/>
    </source>
</evidence>
<dbReference type="AlphaFoldDB" id="A0A5A8EKM5"/>
<dbReference type="OMA" id="MEPSIGK"/>
<protein>
    <recommendedName>
        <fullName evidence="8">Cytochrome b5 heme-binding domain-containing protein</fullName>
    </recommendedName>
</protein>
<dbReference type="SUPFAM" id="SSF55856">
    <property type="entry name" value="Cytochrome b5-like heme/steroid binding domain"/>
    <property type="match status" value="1"/>
</dbReference>
<evidence type="ECO:0000256" key="2">
    <source>
        <dbReference type="ARBA" id="ARBA00022617"/>
    </source>
</evidence>
<reference evidence="13 14" key="1">
    <citation type="submission" date="2019-07" db="EMBL/GenBank/DDBJ databases">
        <title>Genomes of Cafeteria roenbergensis.</title>
        <authorList>
            <person name="Fischer M.G."/>
            <person name="Hackl T."/>
            <person name="Roman M."/>
        </authorList>
    </citation>
    <scope>NUCLEOTIDE SEQUENCE [LARGE SCALE GENOMIC DNA]</scope>
    <source>
        <strain evidence="10 14">BVI</strain>
        <strain evidence="11 15">Cflag</strain>
        <strain evidence="12 13">E4-10P</strain>
    </source>
</reference>
<dbReference type="PANTHER" id="PTHR10281:SF72">
    <property type="entry name" value="NEUDESIN"/>
    <property type="match status" value="1"/>
</dbReference>
<feature type="transmembrane region" description="Helical" evidence="7">
    <location>
        <begin position="12"/>
        <end position="31"/>
    </location>
</feature>
<name>A0A5A8EKM5_CAFRO</name>
<keyword evidence="7" id="KW-1133">Transmembrane helix</keyword>
<gene>
    <name evidence="9" type="ORF">CROE0942_LOCUS3381</name>
    <name evidence="12" type="ORF">FNF27_00590</name>
    <name evidence="10" type="ORF">FNF29_00105</name>
    <name evidence="11" type="ORF">FNF31_04336</name>
</gene>
<feature type="domain" description="Cytochrome b5 heme-binding" evidence="8">
    <location>
        <begin position="59"/>
        <end position="162"/>
    </location>
</feature>
<dbReference type="GO" id="GO:0046872">
    <property type="term" value="F:metal ion binding"/>
    <property type="evidence" value="ECO:0007669"/>
    <property type="project" value="UniProtKB-KW"/>
</dbReference>
<dbReference type="EMBL" id="VLTN01000001">
    <property type="protein sequence ID" value="KAA0157529.1"/>
    <property type="molecule type" value="Genomic_DNA"/>
</dbReference>
<dbReference type="OrthoDB" id="547796at2759"/>
<dbReference type="PANTHER" id="PTHR10281">
    <property type="entry name" value="MEMBRANE-ASSOCIATED PROGESTERONE RECEPTOR COMPONENT-RELATED"/>
    <property type="match status" value="1"/>
</dbReference>
<dbReference type="SMART" id="SM01117">
    <property type="entry name" value="Cyt-b5"/>
    <property type="match status" value="1"/>
</dbReference>
<evidence type="ECO:0000313" key="11">
    <source>
        <dbReference type="EMBL" id="KAA0160467.1"/>
    </source>
</evidence>
<keyword evidence="7" id="KW-0472">Membrane</keyword>
<keyword evidence="4" id="KW-0256">Endoplasmic reticulum</keyword>
<dbReference type="EMBL" id="VLTO01000002">
    <property type="protein sequence ID" value="KAA0178042.1"/>
    <property type="molecule type" value="Genomic_DNA"/>
</dbReference>
<evidence type="ECO:0000256" key="4">
    <source>
        <dbReference type="ARBA" id="ARBA00022824"/>
    </source>
</evidence>
<accession>A0A5A8EKM5</accession>
<evidence type="ECO:0000313" key="14">
    <source>
        <dbReference type="Proteomes" id="UP000323011"/>
    </source>
</evidence>
<keyword evidence="2" id="KW-0349">Heme</keyword>
<proteinExistence type="inferred from homology"/>
<evidence type="ECO:0000256" key="3">
    <source>
        <dbReference type="ARBA" id="ARBA00022723"/>
    </source>
</evidence>
<dbReference type="GO" id="GO:0016020">
    <property type="term" value="C:membrane"/>
    <property type="evidence" value="ECO:0007669"/>
    <property type="project" value="TreeGrafter"/>
</dbReference>
<dbReference type="EMBL" id="HBET01005185">
    <property type="protein sequence ID" value="CAD8559046.1"/>
    <property type="molecule type" value="Transcribed_RNA"/>
</dbReference>
<evidence type="ECO:0000256" key="6">
    <source>
        <dbReference type="ARBA" id="ARBA00038357"/>
    </source>
</evidence>
<organism evidence="12 13">
    <name type="scientific">Cafeteria roenbergensis</name>
    <name type="common">Marine flagellate</name>
    <dbReference type="NCBI Taxonomy" id="33653"/>
    <lineage>
        <taxon>Eukaryota</taxon>
        <taxon>Sar</taxon>
        <taxon>Stramenopiles</taxon>
        <taxon>Bigyra</taxon>
        <taxon>Opalozoa</taxon>
        <taxon>Bicosoecida</taxon>
        <taxon>Cafeteriaceae</taxon>
        <taxon>Cafeteria</taxon>
    </lineage>
</organism>